<dbReference type="PANTHER" id="PTHR38439:SF3">
    <property type="entry name" value="COPPER-RESISTANT CUPROPROTEIN COPI"/>
    <property type="match status" value="1"/>
</dbReference>
<dbReference type="PROSITE" id="PS00079">
    <property type="entry name" value="MULTICOPPER_OXIDASE1"/>
    <property type="match status" value="2"/>
</dbReference>
<evidence type="ECO:0000313" key="9">
    <source>
        <dbReference type="Proteomes" id="UP000030944"/>
    </source>
</evidence>
<dbReference type="InterPro" id="IPR028871">
    <property type="entry name" value="BlueCu_1_BS"/>
</dbReference>
<dbReference type="AlphaFoldDB" id="A0A0A7V896"/>
<accession>A0A0A7V896</accession>
<evidence type="ECO:0000313" key="10">
    <source>
        <dbReference type="Proteomes" id="UP000241022"/>
    </source>
</evidence>
<evidence type="ECO:0000256" key="4">
    <source>
        <dbReference type="ARBA" id="ARBA00023008"/>
    </source>
</evidence>
<dbReference type="HOGENOM" id="CLU_862224_0_0_2"/>
<dbReference type="PANTHER" id="PTHR38439">
    <property type="entry name" value="AURACYANIN-B"/>
    <property type="match status" value="1"/>
</dbReference>
<organism evidence="7 9">
    <name type="scientific">Candidatus Nitrosopelagicus brevis</name>
    <dbReference type="NCBI Taxonomy" id="1410606"/>
    <lineage>
        <taxon>Archaea</taxon>
        <taxon>Nitrososphaerota</taxon>
    </lineage>
</organism>
<dbReference type="RefSeq" id="WP_048104500.1">
    <property type="nucleotide sequence ID" value="NZ_CP007026.1"/>
</dbReference>
<dbReference type="EMBL" id="CP007026">
    <property type="protein sequence ID" value="AJA92890.1"/>
    <property type="molecule type" value="Genomic_DNA"/>
</dbReference>
<dbReference type="InterPro" id="IPR050845">
    <property type="entry name" value="Cu-binding_ET"/>
</dbReference>
<dbReference type="SUPFAM" id="SSF49503">
    <property type="entry name" value="Cupredoxins"/>
    <property type="match status" value="2"/>
</dbReference>
<reference evidence="7 9" key="1">
    <citation type="journal article" date="2015" name="Proc. Natl. Acad. Sci. U.S.A.">
        <title>Genomic and proteomic characterization of "Candidatus Nitrosopelagicus brevis": An ammonia-oxidizing archaeon from the open ocean.</title>
        <authorList>
            <person name="Santoro A.E."/>
            <person name="Dupont C.L."/>
            <person name="Richter R.A."/>
            <person name="Craig M.T."/>
            <person name="Carini P."/>
            <person name="McIlvin M.R."/>
            <person name="Yang Y."/>
            <person name="Orsi W.D."/>
            <person name="Moran D.M."/>
            <person name="Saito M.A."/>
        </authorList>
    </citation>
    <scope>NUCLEOTIDE SEQUENCE [LARGE SCALE GENOMIC DNA]</scope>
    <source>
        <strain evidence="7">CN25</strain>
        <strain evidence="9">V2</strain>
    </source>
</reference>
<keyword evidence="10" id="KW-1185">Reference proteome</keyword>
<protein>
    <submittedName>
        <fullName evidence="7">Multicopper oxidase</fullName>
    </submittedName>
</protein>
<evidence type="ECO:0000313" key="8">
    <source>
        <dbReference type="EMBL" id="PTL87466.1"/>
    </source>
</evidence>
<keyword evidence="2" id="KW-0479">Metal-binding</keyword>
<evidence type="ECO:0000256" key="3">
    <source>
        <dbReference type="ARBA" id="ARBA00022982"/>
    </source>
</evidence>
<reference evidence="8" key="3">
    <citation type="submission" date="2016-05" db="EMBL/GenBank/DDBJ databases">
        <authorList>
            <person name="Lavstsen T."/>
            <person name="Jespersen J.S."/>
        </authorList>
    </citation>
    <scope>NUCLEOTIDE SEQUENCE [LARGE SCALE GENOMIC DNA]</scope>
    <source>
        <strain evidence="8">U25</strain>
    </source>
</reference>
<dbReference type="STRING" id="1410606.T478_0212"/>
<feature type="transmembrane region" description="Helical" evidence="5">
    <location>
        <begin position="21"/>
        <end position="43"/>
    </location>
</feature>
<feature type="domain" description="Blue (type 1) copper" evidence="6">
    <location>
        <begin position="153"/>
        <end position="194"/>
    </location>
</feature>
<dbReference type="InterPro" id="IPR033138">
    <property type="entry name" value="Cu_oxidase_CS"/>
</dbReference>
<dbReference type="Proteomes" id="UP000030944">
    <property type="component" value="Chromosome"/>
</dbReference>
<dbReference type="Pfam" id="PF00127">
    <property type="entry name" value="Copper-bind"/>
    <property type="match status" value="2"/>
</dbReference>
<dbReference type="OrthoDB" id="4392at2157"/>
<reference evidence="8 10" key="4">
    <citation type="submission" date="2018-04" db="EMBL/GenBank/DDBJ databases">
        <title>Transcriptomics of ammonia oxidizing archaea.</title>
        <authorList>
            <person name="Carini P."/>
        </authorList>
    </citation>
    <scope>NUCLEOTIDE SEQUENCE [LARGE SCALE GENOMIC DNA]</scope>
    <source>
        <strain evidence="8 10">U25</strain>
    </source>
</reference>
<dbReference type="InterPro" id="IPR008972">
    <property type="entry name" value="Cupredoxin"/>
</dbReference>
<keyword evidence="5" id="KW-0472">Membrane</keyword>
<dbReference type="InterPro" id="IPR000923">
    <property type="entry name" value="BlueCu_1"/>
</dbReference>
<proteinExistence type="predicted"/>
<evidence type="ECO:0000256" key="5">
    <source>
        <dbReference type="SAM" id="Phobius"/>
    </source>
</evidence>
<evidence type="ECO:0000256" key="2">
    <source>
        <dbReference type="ARBA" id="ARBA00022723"/>
    </source>
</evidence>
<reference evidence="10" key="2">
    <citation type="submission" date="2016-05" db="EMBL/GenBank/DDBJ databases">
        <authorList>
            <person name="Dupont C."/>
            <person name="Santoro A."/>
        </authorList>
    </citation>
    <scope>NUCLEOTIDE SEQUENCE [LARGE SCALE GENOMIC DNA]</scope>
    <source>
        <strain evidence="10">U25</strain>
    </source>
</reference>
<evidence type="ECO:0000256" key="1">
    <source>
        <dbReference type="ARBA" id="ARBA00022448"/>
    </source>
</evidence>
<dbReference type="GeneID" id="24816111"/>
<gene>
    <name evidence="8" type="ORF">A7X95_06130</name>
    <name evidence="7" type="ORF">T478_0212</name>
</gene>
<sequence length="327" mass="34246">MAQVEINDPIYRTTPERTTKMMVIMLGICIAGGGIFFGMWDYWISMPPPAGLLTGDVGGDDHGGSDKGSGAVTLTGVEINSALSFIESSDFRVLAFNALPGEEGANPTINANVGDKIIFDVVNDGKSFHAFGVTKDTEGFSNLIPGSEVASMNEPLKPGESGVSEFIPTEPGTYYYICTVPGHRMQGMVGEIVVTGAGAPAAAAPPTGVSHDFTFDFVESDDFRTLGFDKLPGEDGANPEIRVNSGDEITVTTVNAGKSFHAFGVVSNPDDFTSVVFDSEIAAATNPLKPGESGSVTFLAGAPGTYYYICTVPGHALQGMQGTFIVE</sequence>
<dbReference type="KEGG" id="nbv:T478_0212"/>
<evidence type="ECO:0000259" key="6">
    <source>
        <dbReference type="Pfam" id="PF00127"/>
    </source>
</evidence>
<dbReference type="PROSITE" id="PS00196">
    <property type="entry name" value="COPPER_BLUE"/>
    <property type="match status" value="2"/>
</dbReference>
<name>A0A0A7V896_9ARCH</name>
<dbReference type="GO" id="GO:0009055">
    <property type="term" value="F:electron transfer activity"/>
    <property type="evidence" value="ECO:0007669"/>
    <property type="project" value="InterPro"/>
</dbReference>
<keyword evidence="4" id="KW-0186">Copper</keyword>
<keyword evidence="1" id="KW-0813">Transport</keyword>
<dbReference type="Proteomes" id="UP000241022">
    <property type="component" value="Unassembled WGS sequence"/>
</dbReference>
<keyword evidence="5" id="KW-0812">Transmembrane</keyword>
<feature type="domain" description="Blue (type 1) copper" evidence="6">
    <location>
        <begin position="239"/>
        <end position="327"/>
    </location>
</feature>
<evidence type="ECO:0000313" key="7">
    <source>
        <dbReference type="EMBL" id="AJA92890.1"/>
    </source>
</evidence>
<dbReference type="Gene3D" id="2.60.40.420">
    <property type="entry name" value="Cupredoxins - blue copper proteins"/>
    <property type="match status" value="2"/>
</dbReference>
<dbReference type="GO" id="GO:0005507">
    <property type="term" value="F:copper ion binding"/>
    <property type="evidence" value="ECO:0007669"/>
    <property type="project" value="InterPro"/>
</dbReference>
<keyword evidence="5" id="KW-1133">Transmembrane helix</keyword>
<keyword evidence="3" id="KW-0249">Electron transport</keyword>
<dbReference type="EMBL" id="LXWN01000002">
    <property type="protein sequence ID" value="PTL87466.1"/>
    <property type="molecule type" value="Genomic_DNA"/>
</dbReference>